<dbReference type="Gene3D" id="1.10.3720.10">
    <property type="entry name" value="MetI-like"/>
    <property type="match status" value="1"/>
</dbReference>
<dbReference type="InterPro" id="IPR035906">
    <property type="entry name" value="MetI-like_sf"/>
</dbReference>
<keyword evidence="6 8" id="KW-1133">Transmembrane helix</keyword>
<reference evidence="11 12" key="1">
    <citation type="submission" date="2016-10" db="EMBL/GenBank/DDBJ databases">
        <authorList>
            <person name="Varghese N."/>
            <person name="Submissions S."/>
        </authorList>
    </citation>
    <scope>NUCLEOTIDE SEQUENCE [LARGE SCALE GENOMIC DNA]</scope>
    <source>
        <strain evidence="11 12">CGMCC 1.6377</strain>
    </source>
</reference>
<evidence type="ECO:0000256" key="1">
    <source>
        <dbReference type="ARBA" id="ARBA00004651"/>
    </source>
</evidence>
<evidence type="ECO:0000256" key="7">
    <source>
        <dbReference type="ARBA" id="ARBA00023136"/>
    </source>
</evidence>
<proteinExistence type="inferred from homology"/>
<dbReference type="GO" id="GO:0055085">
    <property type="term" value="P:transmembrane transport"/>
    <property type="evidence" value="ECO:0007669"/>
    <property type="project" value="InterPro"/>
</dbReference>
<keyword evidence="12" id="KW-1185">Reference proteome</keyword>
<organism evidence="11 12">
    <name type="scientific">Halorubrum aquaticum</name>
    <dbReference type="NCBI Taxonomy" id="387340"/>
    <lineage>
        <taxon>Archaea</taxon>
        <taxon>Methanobacteriati</taxon>
        <taxon>Methanobacteriota</taxon>
        <taxon>Stenosarchaea group</taxon>
        <taxon>Halobacteria</taxon>
        <taxon>Halobacteriales</taxon>
        <taxon>Haloferacaceae</taxon>
        <taxon>Halorubrum</taxon>
    </lineage>
</organism>
<sequence length="336" mass="35836">MPEPSRSDDGGAAESVDEGTAESVDGRTTESGGELATDGGSVSGVDGRVSGLTTYLRERPRLRTLAIAGPPYGLLVVFFAIPLLAMLVVSFQADQIGGAWTLRNYTDFLTSDTYLTVVWRTFLISVQVTAIVAAVGYALAYSIVRFSRRTTLLLLLVILPFWTSYIIRMYAWINILQSDGVLDSVLNLVGLPALSLLYTDTAVLIGFTYVWLPLAVLPFYASLTNLDGDLIEASKDLGAGPIRTFLSVTLPMTVNGVVTGVVLVFIPTFGSFITPRLLGGTNNVMIGMVIENQFKSAFNWPFGAAIGMVISVVVVALLLLATRLGGGLFGTGGEES</sequence>
<feature type="transmembrane region" description="Helical" evidence="8">
    <location>
        <begin position="244"/>
        <end position="266"/>
    </location>
</feature>
<evidence type="ECO:0000313" key="11">
    <source>
        <dbReference type="EMBL" id="SFH37995.1"/>
    </source>
</evidence>
<name>A0A1I2ZK06_9EURY</name>
<dbReference type="CDD" id="cd06261">
    <property type="entry name" value="TM_PBP2"/>
    <property type="match status" value="1"/>
</dbReference>
<dbReference type="PANTHER" id="PTHR42929:SF1">
    <property type="entry name" value="INNER MEMBRANE ABC TRANSPORTER PERMEASE PROTEIN YDCU-RELATED"/>
    <property type="match status" value="1"/>
</dbReference>
<feature type="domain" description="ABC transmembrane type-1" evidence="10">
    <location>
        <begin position="118"/>
        <end position="321"/>
    </location>
</feature>
<evidence type="ECO:0000256" key="3">
    <source>
        <dbReference type="ARBA" id="ARBA00022448"/>
    </source>
</evidence>
<dbReference type="Pfam" id="PF00528">
    <property type="entry name" value="BPD_transp_1"/>
    <property type="match status" value="1"/>
</dbReference>
<dbReference type="GO" id="GO:0005886">
    <property type="term" value="C:plasma membrane"/>
    <property type="evidence" value="ECO:0007669"/>
    <property type="project" value="UniProtKB-SubCell"/>
</dbReference>
<gene>
    <name evidence="11" type="ORF">SAMN04488066_102179</name>
</gene>
<evidence type="ECO:0000313" key="12">
    <source>
        <dbReference type="Proteomes" id="UP000323537"/>
    </source>
</evidence>
<dbReference type="AlphaFoldDB" id="A0A1I2ZK06"/>
<dbReference type="EMBL" id="FOPZ01000002">
    <property type="protein sequence ID" value="SFH37995.1"/>
    <property type="molecule type" value="Genomic_DNA"/>
</dbReference>
<feature type="transmembrane region" description="Helical" evidence="8">
    <location>
        <begin position="72"/>
        <end position="93"/>
    </location>
</feature>
<feature type="transmembrane region" description="Helical" evidence="8">
    <location>
        <begin position="193"/>
        <end position="223"/>
    </location>
</feature>
<keyword evidence="7 8" id="KW-0472">Membrane</keyword>
<dbReference type="PANTHER" id="PTHR42929">
    <property type="entry name" value="INNER MEMBRANE ABC TRANSPORTER PERMEASE PROTEIN YDCU-RELATED-RELATED"/>
    <property type="match status" value="1"/>
</dbReference>
<dbReference type="RefSeq" id="WP_223174174.1">
    <property type="nucleotide sequence ID" value="NZ_BAAADP010000005.1"/>
</dbReference>
<keyword evidence="3 8" id="KW-0813">Transport</keyword>
<dbReference type="Proteomes" id="UP000323537">
    <property type="component" value="Unassembled WGS sequence"/>
</dbReference>
<comment type="similarity">
    <text evidence="2">Belongs to the binding-protein-dependent transport system permease family. CysTW subfamily.</text>
</comment>
<evidence type="ECO:0000256" key="6">
    <source>
        <dbReference type="ARBA" id="ARBA00022989"/>
    </source>
</evidence>
<evidence type="ECO:0000256" key="8">
    <source>
        <dbReference type="RuleBase" id="RU363032"/>
    </source>
</evidence>
<evidence type="ECO:0000259" key="10">
    <source>
        <dbReference type="PROSITE" id="PS50928"/>
    </source>
</evidence>
<accession>A0A1I2ZK06</accession>
<evidence type="ECO:0000256" key="9">
    <source>
        <dbReference type="SAM" id="MobiDB-lite"/>
    </source>
</evidence>
<feature type="transmembrane region" description="Helical" evidence="8">
    <location>
        <begin position="298"/>
        <end position="320"/>
    </location>
</feature>
<feature type="transmembrane region" description="Helical" evidence="8">
    <location>
        <begin position="152"/>
        <end position="173"/>
    </location>
</feature>
<dbReference type="InterPro" id="IPR000515">
    <property type="entry name" value="MetI-like"/>
</dbReference>
<keyword evidence="4" id="KW-1003">Cell membrane</keyword>
<dbReference type="PROSITE" id="PS50928">
    <property type="entry name" value="ABC_TM1"/>
    <property type="match status" value="1"/>
</dbReference>
<comment type="subcellular location">
    <subcellularLocation>
        <location evidence="1 8">Cell membrane</location>
        <topology evidence="1 8">Multi-pass membrane protein</topology>
    </subcellularLocation>
</comment>
<dbReference type="SUPFAM" id="SSF161098">
    <property type="entry name" value="MetI-like"/>
    <property type="match status" value="1"/>
</dbReference>
<evidence type="ECO:0000256" key="4">
    <source>
        <dbReference type="ARBA" id="ARBA00022475"/>
    </source>
</evidence>
<protein>
    <submittedName>
        <fullName evidence="11">Spermidine/putrescine transport system permease protein</fullName>
    </submittedName>
</protein>
<evidence type="ECO:0000256" key="5">
    <source>
        <dbReference type="ARBA" id="ARBA00022692"/>
    </source>
</evidence>
<evidence type="ECO:0000256" key="2">
    <source>
        <dbReference type="ARBA" id="ARBA00007069"/>
    </source>
</evidence>
<feature type="transmembrane region" description="Helical" evidence="8">
    <location>
        <begin position="113"/>
        <end position="140"/>
    </location>
</feature>
<feature type="region of interest" description="Disordered" evidence="9">
    <location>
        <begin position="1"/>
        <end position="44"/>
    </location>
</feature>
<keyword evidence="5 8" id="KW-0812">Transmembrane</keyword>